<accession>A0A7S0SH04</accession>
<gene>
    <name evidence="1" type="ORF">MANT1106_LOCUS8304</name>
</gene>
<dbReference type="AlphaFoldDB" id="A0A7S0SH04"/>
<sequence length="104" mass="11300">MNALSHVFTAAAGRCNVGGNAKATRRCGVSTVARGALTPRAGGGRRASEGRRGAVPMHRARQWKQLGPQGTQQLHGFQDWICALLIDHAMAMVWSHCYPHRIKL</sequence>
<proteinExistence type="predicted"/>
<name>A0A7S0SH04_9CHLO</name>
<evidence type="ECO:0000313" key="1">
    <source>
        <dbReference type="EMBL" id="CAD8705621.1"/>
    </source>
</evidence>
<dbReference type="EMBL" id="HBFC01014141">
    <property type="protein sequence ID" value="CAD8705621.1"/>
    <property type="molecule type" value="Transcribed_RNA"/>
</dbReference>
<organism evidence="1">
    <name type="scientific">Mantoniella antarctica</name>
    <dbReference type="NCBI Taxonomy" id="81844"/>
    <lineage>
        <taxon>Eukaryota</taxon>
        <taxon>Viridiplantae</taxon>
        <taxon>Chlorophyta</taxon>
        <taxon>Mamiellophyceae</taxon>
        <taxon>Mamiellales</taxon>
        <taxon>Mamiellaceae</taxon>
        <taxon>Mantoniella</taxon>
    </lineage>
</organism>
<protein>
    <submittedName>
        <fullName evidence="1">Uncharacterized protein</fullName>
    </submittedName>
</protein>
<reference evidence="1" key="1">
    <citation type="submission" date="2021-01" db="EMBL/GenBank/DDBJ databases">
        <authorList>
            <person name="Corre E."/>
            <person name="Pelletier E."/>
            <person name="Niang G."/>
            <person name="Scheremetjew M."/>
            <person name="Finn R."/>
            <person name="Kale V."/>
            <person name="Holt S."/>
            <person name="Cochrane G."/>
            <person name="Meng A."/>
            <person name="Brown T."/>
            <person name="Cohen L."/>
        </authorList>
    </citation>
    <scope>NUCLEOTIDE SEQUENCE</scope>
    <source>
        <strain evidence="1">SL-175</strain>
    </source>
</reference>